<dbReference type="EC" id="2.4.1.109" evidence="4 14"/>
<gene>
    <name evidence="17" type="primary">PMT2</name>
    <name evidence="17" type="ORF">C6P46_002905</name>
</gene>
<evidence type="ECO:0000256" key="13">
    <source>
        <dbReference type="ARBA" id="ARBA00045102"/>
    </source>
</evidence>
<evidence type="ECO:0000313" key="17">
    <source>
        <dbReference type="EMBL" id="KAG0663062.1"/>
    </source>
</evidence>
<dbReference type="InterPro" id="IPR003342">
    <property type="entry name" value="ArnT-like_N"/>
</dbReference>
<keyword evidence="11 14" id="KW-0472">Membrane</keyword>
<dbReference type="PROSITE" id="PS50919">
    <property type="entry name" value="MIR"/>
    <property type="match status" value="3"/>
</dbReference>
<comment type="catalytic activity">
    <reaction evidence="13 14">
        <text>a di-trans,poly-cis-dolichyl beta-D-mannosyl phosphate + L-seryl-[protein] = 3-O-(alpha-D-mannosyl)-L-seryl-[protein] + a di-trans,poly-cis-dolichyl phosphate + H(+)</text>
        <dbReference type="Rhea" id="RHEA:17377"/>
        <dbReference type="Rhea" id="RHEA-COMP:9863"/>
        <dbReference type="Rhea" id="RHEA-COMP:13546"/>
        <dbReference type="Rhea" id="RHEA-COMP:19498"/>
        <dbReference type="Rhea" id="RHEA-COMP:19501"/>
        <dbReference type="ChEBI" id="CHEBI:15378"/>
        <dbReference type="ChEBI" id="CHEBI:29999"/>
        <dbReference type="ChEBI" id="CHEBI:57683"/>
        <dbReference type="ChEBI" id="CHEBI:58211"/>
        <dbReference type="ChEBI" id="CHEBI:137321"/>
        <dbReference type="EC" id="2.4.1.109"/>
    </reaction>
</comment>
<dbReference type="Pfam" id="PF02366">
    <property type="entry name" value="PMT"/>
    <property type="match status" value="3"/>
</dbReference>
<evidence type="ECO:0000256" key="10">
    <source>
        <dbReference type="ARBA" id="ARBA00022989"/>
    </source>
</evidence>
<keyword evidence="18" id="KW-1185">Reference proteome</keyword>
<evidence type="ECO:0000256" key="7">
    <source>
        <dbReference type="ARBA" id="ARBA00022692"/>
    </source>
</evidence>
<feature type="transmembrane region" description="Helical" evidence="14">
    <location>
        <begin position="413"/>
        <end position="446"/>
    </location>
</feature>
<proteinExistence type="inferred from homology"/>
<dbReference type="GO" id="GO:0004169">
    <property type="term" value="F:dolichyl-phosphate-mannose-protein mannosyltransferase activity"/>
    <property type="evidence" value="ECO:0007669"/>
    <property type="project" value="UniProtKB-UniRule"/>
</dbReference>
<feature type="domain" description="MIR" evidence="16">
    <location>
        <begin position="654"/>
        <end position="712"/>
    </location>
</feature>
<organism evidence="17 18">
    <name type="scientific">Rhodotorula mucilaginosa</name>
    <name type="common">Yeast</name>
    <name type="synonym">Rhodotorula rubra</name>
    <dbReference type="NCBI Taxonomy" id="5537"/>
    <lineage>
        <taxon>Eukaryota</taxon>
        <taxon>Fungi</taxon>
        <taxon>Dikarya</taxon>
        <taxon>Basidiomycota</taxon>
        <taxon>Pucciniomycotina</taxon>
        <taxon>Microbotryomycetes</taxon>
        <taxon>Sporidiobolales</taxon>
        <taxon>Sporidiobolaceae</taxon>
        <taxon>Rhodotorula</taxon>
    </lineage>
</organism>
<dbReference type="AlphaFoldDB" id="A0A9P6W5E5"/>
<evidence type="ECO:0000256" key="6">
    <source>
        <dbReference type="ARBA" id="ARBA00022679"/>
    </source>
</evidence>
<feature type="transmembrane region" description="Helical" evidence="14">
    <location>
        <begin position="792"/>
        <end position="813"/>
    </location>
</feature>
<evidence type="ECO:0000256" key="12">
    <source>
        <dbReference type="ARBA" id="ARBA00045085"/>
    </source>
</evidence>
<comment type="catalytic activity">
    <reaction evidence="12 14">
        <text>a di-trans,poly-cis-dolichyl beta-D-mannosyl phosphate + L-threonyl-[protein] = 3-O-(alpha-D-mannosyl)-L-threonyl-[protein] + a di-trans,poly-cis-dolichyl phosphate + H(+)</text>
        <dbReference type="Rhea" id="RHEA:53396"/>
        <dbReference type="Rhea" id="RHEA-COMP:11060"/>
        <dbReference type="Rhea" id="RHEA-COMP:13547"/>
        <dbReference type="Rhea" id="RHEA-COMP:19498"/>
        <dbReference type="Rhea" id="RHEA-COMP:19501"/>
        <dbReference type="ChEBI" id="CHEBI:15378"/>
        <dbReference type="ChEBI" id="CHEBI:30013"/>
        <dbReference type="ChEBI" id="CHEBI:57683"/>
        <dbReference type="ChEBI" id="CHEBI:58211"/>
        <dbReference type="ChEBI" id="CHEBI:137323"/>
        <dbReference type="EC" id="2.4.1.109"/>
    </reaction>
</comment>
<dbReference type="SUPFAM" id="SSF82109">
    <property type="entry name" value="MIR domain"/>
    <property type="match status" value="1"/>
</dbReference>
<evidence type="ECO:0000256" key="5">
    <source>
        <dbReference type="ARBA" id="ARBA00022676"/>
    </source>
</evidence>
<feature type="compositionally biased region" description="Low complexity" evidence="15">
    <location>
        <begin position="9"/>
        <end position="32"/>
    </location>
</feature>
<evidence type="ECO:0000256" key="1">
    <source>
        <dbReference type="ARBA" id="ARBA00004477"/>
    </source>
</evidence>
<comment type="subcellular location">
    <subcellularLocation>
        <location evidence="1 14">Endoplasmic reticulum membrane</location>
        <topology evidence="1 14">Multi-pass membrane protein</topology>
    </subcellularLocation>
</comment>
<evidence type="ECO:0000256" key="11">
    <source>
        <dbReference type="ARBA" id="ARBA00023136"/>
    </source>
</evidence>
<dbReference type="InterPro" id="IPR036300">
    <property type="entry name" value="MIR_dom_sf"/>
</dbReference>
<feature type="transmembrane region" description="Helical" evidence="14">
    <location>
        <begin position="467"/>
        <end position="486"/>
    </location>
</feature>
<evidence type="ECO:0000256" key="15">
    <source>
        <dbReference type="SAM" id="MobiDB-lite"/>
    </source>
</evidence>
<feature type="region of interest" description="Disordered" evidence="15">
    <location>
        <begin position="1"/>
        <end position="113"/>
    </location>
</feature>
<evidence type="ECO:0000256" key="8">
    <source>
        <dbReference type="ARBA" id="ARBA00022737"/>
    </source>
</evidence>
<comment type="caution">
    <text evidence="17">The sequence shown here is derived from an EMBL/GenBank/DDBJ whole genome shotgun (WGS) entry which is preliminary data.</text>
</comment>
<evidence type="ECO:0000256" key="14">
    <source>
        <dbReference type="RuleBase" id="RU367007"/>
    </source>
</evidence>
<keyword evidence="9 14" id="KW-0256">Endoplasmic reticulum</keyword>
<dbReference type="EMBL" id="PUHQ01000022">
    <property type="protein sequence ID" value="KAG0663062.1"/>
    <property type="molecule type" value="Genomic_DNA"/>
</dbReference>
<evidence type="ECO:0000256" key="4">
    <source>
        <dbReference type="ARBA" id="ARBA00012839"/>
    </source>
</evidence>
<dbReference type="Pfam" id="PF16192">
    <property type="entry name" value="PMT_4TMC"/>
    <property type="match status" value="2"/>
</dbReference>
<evidence type="ECO:0000256" key="3">
    <source>
        <dbReference type="ARBA" id="ARBA00007222"/>
    </source>
</evidence>
<comment type="similarity">
    <text evidence="3 14">Belongs to the glycosyltransferase 39 family.</text>
</comment>
<keyword evidence="8" id="KW-0677">Repeat</keyword>
<sequence>MSFRPGAPTSSILPATVSSSSSSGTAAAASAPSDDEPPVDEWDHQDPYAPRQPGLPLYTVNKDNAMSGGSHEGAMRSATGGGGAGVEVVDSSTARRRPQGQSPAAFVDSTTDPFLLDRHAAADDDDEKKMKKEAGKDGKEIWPVSGIGMEGRIPETRRDFLAKGGGTATRPRREVTWAKSFQSAVGREVLSDLRQQVPLIIYTILALFTRLYRIGASPTVVWDEAHFGKFGAYYLNRTFYFDVRLSKTTSFRSRPLQVALTSARSVSDAVGTFVRIAQVHPPLGKMLVGLAGALSGFNGSFDFPSGVTYPDHVPFHAMRIMLALPGPARRPRMAGDLSVHPARLAPPLLHVHDSLLPRLLQQPAKEVSLLHSASSQLSPDQACGFGRREDANSCLGKLTNLSTGSCRPFDEDWWIWLTLTGISIGCVCSVKWVGMFVTALVGLYTVEDLWNKFGDLRMSFRTYVRHWVARILCLIVIPFCVYALTFKIHFLILNRSGPGDSQMSSLFQAHLQGNDFAQNPLEPAFGSKLTLKNMGYGGGLLHSHTQTYPVGSQQQQVTCYHYKDENNEWLVTPTWEADPIDLEKGEIVYLRHGDTVRLVHAATGRNLHSHPISAPVSKLNNEVSCYGNATVGDSNDYWVVEVVDDFLRGGRHKFDRIHSLSTRLRIKHLNSGCYLRAANAILPQWGFKQVEVSCDKENNPKDEHTYWNIESHWNDRLPAGNQKLYRSPFFRDFWHLNVAMMTSNNALVPDADKEDTIASKPFDWPFLYNGMRMNGWIDGGEKYYLLGNPITWWISSVSLGVWALTLLWHLMRFQRKINDFAPGEWNHFLYLSKIAFGGWAFHFRESERRLSSLEDTSVECDIDTSALASSSVLDHGALSGIYGVDGQFGEYADPLVHQQGRVTYLHHYLPTLWFSVLMSGVLFDHFIFKSRRFTHRTKTIFFALIIAIIVGTWWYFKDCAWGIEGPAAVTMKGRKWRKTWNIYD</sequence>
<keyword evidence="10 14" id="KW-1133">Transmembrane helix</keyword>
<dbReference type="FunFam" id="2.80.10.50:FF:000012">
    <property type="entry name" value="Protein O-mannosyl-transferase 1"/>
    <property type="match status" value="1"/>
</dbReference>
<dbReference type="Proteomes" id="UP000777482">
    <property type="component" value="Unassembled WGS sequence"/>
</dbReference>
<reference evidence="17 18" key="1">
    <citation type="submission" date="2020-11" db="EMBL/GenBank/DDBJ databases">
        <title>Kefir isolates.</title>
        <authorList>
            <person name="Marcisauskas S."/>
            <person name="Kim Y."/>
            <person name="Blasche S."/>
        </authorList>
    </citation>
    <scope>NUCLEOTIDE SEQUENCE [LARGE SCALE GENOMIC DNA]</scope>
    <source>
        <strain evidence="17 18">KR</strain>
    </source>
</reference>
<dbReference type="PANTHER" id="PTHR10050:SF46">
    <property type="entry name" value="PROTEIN O-MANNOSYL-TRANSFERASE 2"/>
    <property type="match status" value="1"/>
</dbReference>
<dbReference type="SMART" id="SM00472">
    <property type="entry name" value="MIR"/>
    <property type="match status" value="3"/>
</dbReference>
<name>A0A9P6W5E5_RHOMI</name>
<evidence type="ECO:0000256" key="9">
    <source>
        <dbReference type="ARBA" id="ARBA00022824"/>
    </source>
</evidence>
<dbReference type="Gene3D" id="2.80.10.50">
    <property type="match status" value="1"/>
</dbReference>
<dbReference type="OrthoDB" id="292747at2759"/>
<dbReference type="CDD" id="cd23284">
    <property type="entry name" value="beta-trefoil_MIR_PMT2-like"/>
    <property type="match status" value="1"/>
</dbReference>
<feature type="transmembrane region" description="Helical" evidence="14">
    <location>
        <begin position="939"/>
        <end position="956"/>
    </location>
</feature>
<evidence type="ECO:0000259" key="16">
    <source>
        <dbReference type="PROSITE" id="PS50919"/>
    </source>
</evidence>
<keyword evidence="7 14" id="KW-0812">Transmembrane</keyword>
<comment type="pathway">
    <text evidence="2 14">Protein modification; protein glycosylation.</text>
</comment>
<dbReference type="InterPro" id="IPR032421">
    <property type="entry name" value="PMT_4TMC"/>
</dbReference>
<evidence type="ECO:0000256" key="2">
    <source>
        <dbReference type="ARBA" id="ARBA00004922"/>
    </source>
</evidence>
<dbReference type="GO" id="GO:0005789">
    <property type="term" value="C:endoplasmic reticulum membrane"/>
    <property type="evidence" value="ECO:0007669"/>
    <property type="project" value="UniProtKB-SubCell"/>
</dbReference>
<keyword evidence="6 14" id="KW-0808">Transferase</keyword>
<evidence type="ECO:0000313" key="18">
    <source>
        <dbReference type="Proteomes" id="UP000777482"/>
    </source>
</evidence>
<feature type="domain" description="MIR" evidence="16">
    <location>
        <begin position="587"/>
        <end position="643"/>
    </location>
</feature>
<protein>
    <recommendedName>
        <fullName evidence="4 14">Dolichyl-phosphate-mannose--protein mannosyltransferase</fullName>
        <ecNumber evidence="4 14">2.4.1.109</ecNumber>
    </recommendedName>
</protein>
<accession>A0A9P6W5E5</accession>
<comment type="function">
    <text evidence="14">Transfers mannose from Dol-P-mannose to Ser or Thr residues on proteins.</text>
</comment>
<feature type="domain" description="MIR" evidence="16">
    <location>
        <begin position="520"/>
        <end position="574"/>
    </location>
</feature>
<dbReference type="PANTHER" id="PTHR10050">
    <property type="entry name" value="DOLICHYL-PHOSPHATE-MANNOSE--PROTEIN MANNOSYLTRANSFERASE"/>
    <property type="match status" value="1"/>
</dbReference>
<dbReference type="InterPro" id="IPR016093">
    <property type="entry name" value="MIR_motif"/>
</dbReference>
<comment type="caution">
    <text evidence="14">Lacks conserved residue(s) required for the propagation of feature annotation.</text>
</comment>
<dbReference type="Pfam" id="PF02815">
    <property type="entry name" value="MIR"/>
    <property type="match status" value="1"/>
</dbReference>
<dbReference type="InterPro" id="IPR027005">
    <property type="entry name" value="PMT-like"/>
</dbReference>
<keyword evidence="5 14" id="KW-0328">Glycosyltransferase</keyword>